<name>A0A2K3DG74_CHLRE</name>
<dbReference type="KEGG" id="cre:CHLRE_08g358549v5"/>
<dbReference type="OrthoDB" id="417697at2759"/>
<dbReference type="AlphaFoldDB" id="A0A2K3DG74"/>
<keyword evidence="2" id="KW-1185">Reference proteome</keyword>
<dbReference type="Gramene" id="PNW79541">
    <property type="protein sequence ID" value="PNW79541"/>
    <property type="gene ID" value="CHLRE_08g358549v5"/>
</dbReference>
<protein>
    <submittedName>
        <fullName evidence="1">Uncharacterized protein</fullName>
    </submittedName>
</protein>
<dbReference type="RefSeq" id="XP_042921735.1">
    <property type="nucleotide sequence ID" value="XM_043064734.1"/>
</dbReference>
<accession>A0A2K3DG74</accession>
<dbReference type="Proteomes" id="UP000006906">
    <property type="component" value="Chromosome 8"/>
</dbReference>
<reference evidence="1 2" key="1">
    <citation type="journal article" date="2007" name="Science">
        <title>The Chlamydomonas genome reveals the evolution of key animal and plant functions.</title>
        <authorList>
            <person name="Merchant S.S."/>
            <person name="Prochnik S.E."/>
            <person name="Vallon O."/>
            <person name="Harris E.H."/>
            <person name="Karpowicz S.J."/>
            <person name="Witman G.B."/>
            <person name="Terry A."/>
            <person name="Salamov A."/>
            <person name="Fritz-Laylin L.K."/>
            <person name="Marechal-Drouard L."/>
            <person name="Marshall W.F."/>
            <person name="Qu L.H."/>
            <person name="Nelson D.R."/>
            <person name="Sanderfoot A.A."/>
            <person name="Spalding M.H."/>
            <person name="Kapitonov V.V."/>
            <person name="Ren Q."/>
            <person name="Ferris P."/>
            <person name="Lindquist E."/>
            <person name="Shapiro H."/>
            <person name="Lucas S.M."/>
            <person name="Grimwood J."/>
            <person name="Schmutz J."/>
            <person name="Cardol P."/>
            <person name="Cerutti H."/>
            <person name="Chanfreau G."/>
            <person name="Chen C.L."/>
            <person name="Cognat V."/>
            <person name="Croft M.T."/>
            <person name="Dent R."/>
            <person name="Dutcher S."/>
            <person name="Fernandez E."/>
            <person name="Fukuzawa H."/>
            <person name="Gonzalez-Ballester D."/>
            <person name="Gonzalez-Halphen D."/>
            <person name="Hallmann A."/>
            <person name="Hanikenne M."/>
            <person name="Hippler M."/>
            <person name="Inwood W."/>
            <person name="Jabbari K."/>
            <person name="Kalanon M."/>
            <person name="Kuras R."/>
            <person name="Lefebvre P.A."/>
            <person name="Lemaire S.D."/>
            <person name="Lobanov A.V."/>
            <person name="Lohr M."/>
            <person name="Manuell A."/>
            <person name="Meier I."/>
            <person name="Mets L."/>
            <person name="Mittag M."/>
            <person name="Mittelmeier T."/>
            <person name="Moroney J.V."/>
            <person name="Moseley J."/>
            <person name="Napoli C."/>
            <person name="Nedelcu A.M."/>
            <person name="Niyogi K."/>
            <person name="Novoselov S.V."/>
            <person name="Paulsen I.T."/>
            <person name="Pazour G."/>
            <person name="Purton S."/>
            <person name="Ral J.P."/>
            <person name="Riano-Pachon D.M."/>
            <person name="Riekhof W."/>
            <person name="Rymarquis L."/>
            <person name="Schroda M."/>
            <person name="Stern D."/>
            <person name="Umen J."/>
            <person name="Willows R."/>
            <person name="Wilson N."/>
            <person name="Zimmer S.L."/>
            <person name="Allmer J."/>
            <person name="Balk J."/>
            <person name="Bisova K."/>
            <person name="Chen C.J."/>
            <person name="Elias M."/>
            <person name="Gendler K."/>
            <person name="Hauser C."/>
            <person name="Lamb M.R."/>
            <person name="Ledford H."/>
            <person name="Long J.C."/>
            <person name="Minagawa J."/>
            <person name="Page M.D."/>
            <person name="Pan J."/>
            <person name="Pootakham W."/>
            <person name="Roje S."/>
            <person name="Rose A."/>
            <person name="Stahlberg E."/>
            <person name="Terauchi A.M."/>
            <person name="Yang P."/>
            <person name="Ball S."/>
            <person name="Bowler C."/>
            <person name="Dieckmann C.L."/>
            <person name="Gladyshev V.N."/>
            <person name="Green P."/>
            <person name="Jorgensen R."/>
            <person name="Mayfield S."/>
            <person name="Mueller-Roeber B."/>
            <person name="Rajamani S."/>
            <person name="Sayre R.T."/>
            <person name="Brokstein P."/>
            <person name="Dubchak I."/>
            <person name="Goodstein D."/>
            <person name="Hornick L."/>
            <person name="Huang Y.W."/>
            <person name="Jhaveri J."/>
            <person name="Luo Y."/>
            <person name="Martinez D."/>
            <person name="Ngau W.C."/>
            <person name="Otillar B."/>
            <person name="Poliakov A."/>
            <person name="Porter A."/>
            <person name="Szajkowski L."/>
            <person name="Werner G."/>
            <person name="Zhou K."/>
            <person name="Grigoriev I.V."/>
            <person name="Rokhsar D.S."/>
            <person name="Grossman A.R."/>
        </authorList>
    </citation>
    <scope>NUCLEOTIDE SEQUENCE [LARGE SCALE GENOMIC DNA]</scope>
    <source>
        <strain evidence="2">CC-503</strain>
    </source>
</reference>
<organism evidence="1 2">
    <name type="scientific">Chlamydomonas reinhardtii</name>
    <name type="common">Chlamydomonas smithii</name>
    <dbReference type="NCBI Taxonomy" id="3055"/>
    <lineage>
        <taxon>Eukaryota</taxon>
        <taxon>Viridiplantae</taxon>
        <taxon>Chlorophyta</taxon>
        <taxon>core chlorophytes</taxon>
        <taxon>Chlorophyceae</taxon>
        <taxon>CS clade</taxon>
        <taxon>Chlamydomonadales</taxon>
        <taxon>Chlamydomonadaceae</taxon>
        <taxon>Chlamydomonas</taxon>
    </lineage>
</organism>
<sequence length="57" mass="6572">MRGGEARRKVEWAGRRHPYRQLFGHWLSDWVSRLDPGAPDELFILARAAANVEAIIK</sequence>
<evidence type="ECO:0000313" key="1">
    <source>
        <dbReference type="EMBL" id="PNW79541.1"/>
    </source>
</evidence>
<evidence type="ECO:0000313" key="2">
    <source>
        <dbReference type="Proteomes" id="UP000006906"/>
    </source>
</evidence>
<proteinExistence type="predicted"/>
<dbReference type="InParanoid" id="A0A2K3DG74"/>
<dbReference type="GeneID" id="66054272"/>
<gene>
    <name evidence="1" type="ORF">CHLRE_08g358549v5</name>
</gene>
<dbReference type="EMBL" id="CM008969">
    <property type="protein sequence ID" value="PNW79541.1"/>
    <property type="molecule type" value="Genomic_DNA"/>
</dbReference>